<evidence type="ECO:0000313" key="3">
    <source>
        <dbReference type="Proteomes" id="UP000199005"/>
    </source>
</evidence>
<feature type="domain" description="HTH cro/C1-type" evidence="1">
    <location>
        <begin position="13"/>
        <end position="50"/>
    </location>
</feature>
<dbReference type="GO" id="GO:0003677">
    <property type="term" value="F:DNA binding"/>
    <property type="evidence" value="ECO:0007669"/>
    <property type="project" value="InterPro"/>
</dbReference>
<dbReference type="InterPro" id="IPR010982">
    <property type="entry name" value="Lambda_DNA-bd_dom_sf"/>
</dbReference>
<protein>
    <recommendedName>
        <fullName evidence="1">HTH cro/C1-type domain-containing protein</fullName>
    </recommendedName>
</protein>
<reference evidence="2 3" key="1">
    <citation type="submission" date="2016-10" db="EMBL/GenBank/DDBJ databases">
        <authorList>
            <person name="de Groot N.N."/>
        </authorList>
    </citation>
    <scope>NUCLEOTIDE SEQUENCE [LARGE SCALE GENOMIC DNA]</scope>
    <source>
        <strain evidence="2 3">DSM 1041</strain>
    </source>
</reference>
<dbReference type="AlphaFoldDB" id="A0A1H6V3B2"/>
<dbReference type="Pfam" id="PF01381">
    <property type="entry name" value="HTH_3"/>
    <property type="match status" value="1"/>
</dbReference>
<proteinExistence type="predicted"/>
<sequence length="64" mass="7024">MTIQEMLAELSSFGLSQREIAEACGTSQPNINRALKGTSVRYELGKKIEKLHEMATRVSARTAA</sequence>
<name>A0A1H6V3B2_9GAMM</name>
<dbReference type="Proteomes" id="UP000199005">
    <property type="component" value="Unassembled WGS sequence"/>
</dbReference>
<dbReference type="InterPro" id="IPR001387">
    <property type="entry name" value="Cro/C1-type_HTH"/>
</dbReference>
<accession>A0A1H6V3B2</accession>
<gene>
    <name evidence="2" type="ORF">SAMN04244579_02689</name>
</gene>
<evidence type="ECO:0000259" key="1">
    <source>
        <dbReference type="Pfam" id="PF01381"/>
    </source>
</evidence>
<dbReference type="SUPFAM" id="SSF47413">
    <property type="entry name" value="lambda repressor-like DNA-binding domains"/>
    <property type="match status" value="1"/>
</dbReference>
<dbReference type="STRING" id="170623.SAMN04244579_02689"/>
<dbReference type="Gene3D" id="1.10.260.40">
    <property type="entry name" value="lambda repressor-like DNA-binding domains"/>
    <property type="match status" value="1"/>
</dbReference>
<organism evidence="2 3">
    <name type="scientific">Azotobacter beijerinckii</name>
    <dbReference type="NCBI Taxonomy" id="170623"/>
    <lineage>
        <taxon>Bacteria</taxon>
        <taxon>Pseudomonadati</taxon>
        <taxon>Pseudomonadota</taxon>
        <taxon>Gammaproteobacteria</taxon>
        <taxon>Pseudomonadales</taxon>
        <taxon>Pseudomonadaceae</taxon>
        <taxon>Azotobacter</taxon>
    </lineage>
</organism>
<dbReference type="EMBL" id="FNYO01000030">
    <property type="protein sequence ID" value="SEI98376.1"/>
    <property type="molecule type" value="Genomic_DNA"/>
</dbReference>
<evidence type="ECO:0000313" key="2">
    <source>
        <dbReference type="EMBL" id="SEI98376.1"/>
    </source>
</evidence>
<dbReference type="RefSeq" id="WP_090900166.1">
    <property type="nucleotide sequence ID" value="NZ_FNYO01000030.1"/>
</dbReference>